<keyword evidence="13 19" id="KW-0472">Membrane</keyword>
<evidence type="ECO:0000256" key="14">
    <source>
        <dbReference type="ARBA" id="ARBA00025228"/>
    </source>
</evidence>
<evidence type="ECO:0000256" key="16">
    <source>
        <dbReference type="ARBA" id="ARBA00032853"/>
    </source>
</evidence>
<dbReference type="HAMAP" id="MF_00719">
    <property type="entry name" value="CobS"/>
    <property type="match status" value="1"/>
</dbReference>
<evidence type="ECO:0000313" key="20">
    <source>
        <dbReference type="EMBL" id="MFD1642696.1"/>
    </source>
</evidence>
<dbReference type="GO" id="GO:0005886">
    <property type="term" value="C:plasma membrane"/>
    <property type="evidence" value="ECO:0007669"/>
    <property type="project" value="UniProtKB-SubCell"/>
</dbReference>
<sequence length="253" mass="25658">MSDGPITALRGAVAFLTRLPVGGGEAAWNAFRERPYTIPVVGYLIGGLAGLAFFLPAQPTTVVAGYLVVLYGLTGITHADGLADIGDAMAVHGDRERRREVLKDSAIGVGGMLLLGLTLIVLTLGVLGFAGTDAMTSVRLVIAAEVGAKLGMVLVICYGRPAHEGLGSQLVGRLDRADYGPAVLVAAPAVLLAPGGSTPALLGAVVAGPLVGAVMLTWGYRSLGGVTGDVIGATNELARAVGLHLGVAVWIVF</sequence>
<dbReference type="EMBL" id="JBHUDM010000003">
    <property type="protein sequence ID" value="MFD1642696.1"/>
    <property type="molecule type" value="Genomic_DNA"/>
</dbReference>
<comment type="cofactor">
    <cofactor evidence="1 19">
        <name>Mg(2+)</name>
        <dbReference type="ChEBI" id="CHEBI:18420"/>
    </cofactor>
</comment>
<evidence type="ECO:0000256" key="17">
    <source>
        <dbReference type="ARBA" id="ARBA00048623"/>
    </source>
</evidence>
<comment type="catalytic activity">
    <reaction evidence="17 19">
        <text>alpha-ribazole + adenosylcob(III)inamide-GDP = adenosylcob(III)alamin + GMP + H(+)</text>
        <dbReference type="Rhea" id="RHEA:16049"/>
        <dbReference type="ChEBI" id="CHEBI:10329"/>
        <dbReference type="ChEBI" id="CHEBI:15378"/>
        <dbReference type="ChEBI" id="CHEBI:18408"/>
        <dbReference type="ChEBI" id="CHEBI:58115"/>
        <dbReference type="ChEBI" id="CHEBI:60487"/>
        <dbReference type="EC" id="2.7.8.26"/>
    </reaction>
</comment>
<evidence type="ECO:0000256" key="5">
    <source>
        <dbReference type="ARBA" id="ARBA00013200"/>
    </source>
</evidence>
<evidence type="ECO:0000256" key="7">
    <source>
        <dbReference type="ARBA" id="ARBA00022475"/>
    </source>
</evidence>
<dbReference type="InterPro" id="IPR003805">
    <property type="entry name" value="CobS"/>
</dbReference>
<evidence type="ECO:0000256" key="4">
    <source>
        <dbReference type="ARBA" id="ARBA00010561"/>
    </source>
</evidence>
<keyword evidence="9 19" id="KW-0808">Transferase</keyword>
<dbReference type="GO" id="GO:0051073">
    <property type="term" value="F:adenosylcobinamide-GDP ribazoletransferase activity"/>
    <property type="evidence" value="ECO:0007669"/>
    <property type="project" value="UniProtKB-UniRule"/>
</dbReference>
<dbReference type="GO" id="GO:0009236">
    <property type="term" value="P:cobalamin biosynthetic process"/>
    <property type="evidence" value="ECO:0007669"/>
    <property type="project" value="UniProtKB-UniRule"/>
</dbReference>
<keyword evidence="12 19" id="KW-1133">Transmembrane helix</keyword>
<evidence type="ECO:0000313" key="21">
    <source>
        <dbReference type="Proteomes" id="UP001597052"/>
    </source>
</evidence>
<organism evidence="20 21">
    <name type="scientific">Halohasta litorea</name>
    <dbReference type="NCBI Taxonomy" id="869891"/>
    <lineage>
        <taxon>Archaea</taxon>
        <taxon>Methanobacteriati</taxon>
        <taxon>Methanobacteriota</taxon>
        <taxon>Stenosarchaea group</taxon>
        <taxon>Halobacteria</taxon>
        <taxon>Halobacteriales</taxon>
        <taxon>Haloferacaceae</taxon>
        <taxon>Halohasta</taxon>
    </lineage>
</organism>
<accession>A0ABD6D8T6</accession>
<feature type="transmembrane region" description="Helical" evidence="19">
    <location>
        <begin position="36"/>
        <end position="57"/>
    </location>
</feature>
<evidence type="ECO:0000256" key="12">
    <source>
        <dbReference type="ARBA" id="ARBA00022989"/>
    </source>
</evidence>
<feature type="transmembrane region" description="Helical" evidence="19">
    <location>
        <begin position="106"/>
        <end position="131"/>
    </location>
</feature>
<dbReference type="Pfam" id="PF02654">
    <property type="entry name" value="CobS"/>
    <property type="match status" value="1"/>
</dbReference>
<evidence type="ECO:0000256" key="3">
    <source>
        <dbReference type="ARBA" id="ARBA00004663"/>
    </source>
</evidence>
<feature type="transmembrane region" description="Helical" evidence="19">
    <location>
        <begin position="137"/>
        <end position="158"/>
    </location>
</feature>
<evidence type="ECO:0000256" key="15">
    <source>
        <dbReference type="ARBA" id="ARBA00032605"/>
    </source>
</evidence>
<evidence type="ECO:0000256" key="6">
    <source>
        <dbReference type="ARBA" id="ARBA00015850"/>
    </source>
</evidence>
<comment type="similarity">
    <text evidence="4 19">Belongs to the CobS family.</text>
</comment>
<feature type="transmembrane region" description="Helical" evidence="19">
    <location>
        <begin position="201"/>
        <end position="220"/>
    </location>
</feature>
<keyword evidence="8 19" id="KW-0169">Cobalamin biosynthesis</keyword>
<dbReference type="RefSeq" id="WP_256396095.1">
    <property type="nucleotide sequence ID" value="NZ_JANHDJ010000003.1"/>
</dbReference>
<dbReference type="Proteomes" id="UP001597052">
    <property type="component" value="Unassembled WGS sequence"/>
</dbReference>
<reference evidence="20 21" key="1">
    <citation type="journal article" date="2019" name="Int. J. Syst. Evol. Microbiol.">
        <title>The Global Catalogue of Microorganisms (GCM) 10K type strain sequencing project: providing services to taxonomists for standard genome sequencing and annotation.</title>
        <authorList>
            <consortium name="The Broad Institute Genomics Platform"/>
            <consortium name="The Broad Institute Genome Sequencing Center for Infectious Disease"/>
            <person name="Wu L."/>
            <person name="Ma J."/>
        </authorList>
    </citation>
    <scope>NUCLEOTIDE SEQUENCE [LARGE SCALE GENOMIC DNA]</scope>
    <source>
        <strain evidence="20 21">CGMCC 1.10593</strain>
    </source>
</reference>
<gene>
    <name evidence="19 20" type="primary">cobS</name>
    <name evidence="20" type="ORF">ACFSBW_12510</name>
</gene>
<evidence type="ECO:0000256" key="19">
    <source>
        <dbReference type="HAMAP-Rule" id="MF_00719"/>
    </source>
</evidence>
<evidence type="ECO:0000256" key="9">
    <source>
        <dbReference type="ARBA" id="ARBA00022679"/>
    </source>
</evidence>
<protein>
    <recommendedName>
        <fullName evidence="6 19">Adenosylcobinamide-GDP ribazoletransferase</fullName>
        <ecNumber evidence="5 19">2.7.8.26</ecNumber>
    </recommendedName>
    <alternativeName>
        <fullName evidence="16 19">Cobalamin synthase</fullName>
    </alternativeName>
    <alternativeName>
        <fullName evidence="15 19">Cobalamin-5'-phosphate synthase</fullName>
    </alternativeName>
</protein>
<evidence type="ECO:0000256" key="2">
    <source>
        <dbReference type="ARBA" id="ARBA00004651"/>
    </source>
</evidence>
<keyword evidence="7 19" id="KW-1003">Cell membrane</keyword>
<evidence type="ECO:0000256" key="11">
    <source>
        <dbReference type="ARBA" id="ARBA00022842"/>
    </source>
</evidence>
<dbReference type="EC" id="2.7.8.26" evidence="5 19"/>
<comment type="catalytic activity">
    <reaction evidence="18 19">
        <text>alpha-ribazole 5'-phosphate + adenosylcob(III)inamide-GDP = adenosylcob(III)alamin 5'-phosphate + GMP + H(+)</text>
        <dbReference type="Rhea" id="RHEA:23560"/>
        <dbReference type="ChEBI" id="CHEBI:15378"/>
        <dbReference type="ChEBI" id="CHEBI:57918"/>
        <dbReference type="ChEBI" id="CHEBI:58115"/>
        <dbReference type="ChEBI" id="CHEBI:60487"/>
        <dbReference type="ChEBI" id="CHEBI:60493"/>
        <dbReference type="EC" id="2.7.8.26"/>
    </reaction>
</comment>
<dbReference type="NCBIfam" id="TIGR00317">
    <property type="entry name" value="cobS"/>
    <property type="match status" value="1"/>
</dbReference>
<keyword evidence="21" id="KW-1185">Reference proteome</keyword>
<evidence type="ECO:0000256" key="8">
    <source>
        <dbReference type="ARBA" id="ARBA00022573"/>
    </source>
</evidence>
<dbReference type="PANTHER" id="PTHR34148:SF1">
    <property type="entry name" value="ADENOSYLCOBINAMIDE-GDP RIBAZOLETRANSFERASE"/>
    <property type="match status" value="1"/>
</dbReference>
<dbReference type="PANTHER" id="PTHR34148">
    <property type="entry name" value="ADENOSYLCOBINAMIDE-GDP RIBAZOLETRANSFERASE"/>
    <property type="match status" value="1"/>
</dbReference>
<comment type="function">
    <text evidence="14 19">Joins adenosylcobinamide-GDP and alpha-ribazole to generate adenosylcobalamin (Ado-cobalamin). Also synthesizes adenosylcobalamin 5'-phosphate from adenosylcobinamide-GDP and alpha-ribazole 5'-phosphate.</text>
</comment>
<name>A0ABD6D8T6_9EURY</name>
<evidence type="ECO:0000256" key="10">
    <source>
        <dbReference type="ARBA" id="ARBA00022692"/>
    </source>
</evidence>
<comment type="caution">
    <text evidence="20">The sequence shown here is derived from an EMBL/GenBank/DDBJ whole genome shotgun (WGS) entry which is preliminary data.</text>
</comment>
<dbReference type="AlphaFoldDB" id="A0ABD6D8T6"/>
<proteinExistence type="inferred from homology"/>
<feature type="transmembrane region" description="Helical" evidence="19">
    <location>
        <begin position="63"/>
        <end position="85"/>
    </location>
</feature>
<comment type="subcellular location">
    <subcellularLocation>
        <location evidence="2 19">Cell membrane</location>
        <topology evidence="2 19">Multi-pass membrane protein</topology>
    </subcellularLocation>
</comment>
<dbReference type="GO" id="GO:0008818">
    <property type="term" value="F:cobalamin 5'-phosphate synthase activity"/>
    <property type="evidence" value="ECO:0007669"/>
    <property type="project" value="UniProtKB-UniRule"/>
</dbReference>
<keyword evidence="10 19" id="KW-0812">Transmembrane</keyword>
<evidence type="ECO:0000256" key="1">
    <source>
        <dbReference type="ARBA" id="ARBA00001946"/>
    </source>
</evidence>
<evidence type="ECO:0000256" key="18">
    <source>
        <dbReference type="ARBA" id="ARBA00049504"/>
    </source>
</evidence>
<comment type="pathway">
    <text evidence="3 19">Cofactor biosynthesis; adenosylcobalamin biosynthesis; adenosylcobalamin from cob(II)yrinate a,c-diamide: step 7/7.</text>
</comment>
<evidence type="ECO:0000256" key="13">
    <source>
        <dbReference type="ARBA" id="ARBA00023136"/>
    </source>
</evidence>
<keyword evidence="11 19" id="KW-0460">Magnesium</keyword>